<dbReference type="PROSITE" id="PS50118">
    <property type="entry name" value="HMG_BOX_2"/>
    <property type="match status" value="1"/>
</dbReference>
<feature type="compositionally biased region" description="Low complexity" evidence="4">
    <location>
        <begin position="324"/>
        <end position="335"/>
    </location>
</feature>
<dbReference type="CDD" id="cd09487">
    <property type="entry name" value="SAM_superfamily"/>
    <property type="match status" value="1"/>
</dbReference>
<dbReference type="Gene3D" id="1.10.30.10">
    <property type="entry name" value="High mobility group box domain"/>
    <property type="match status" value="1"/>
</dbReference>
<feature type="region of interest" description="Disordered" evidence="4">
    <location>
        <begin position="462"/>
        <end position="529"/>
    </location>
</feature>
<sequence length="529" mass="58305">MTDLRQKLEHLGLSQYFDVFVTEGFDTWETVLDIRESDLDSLHVKLGHRRKLQRAIAETRGIPLERLERAVPQLHGAPSIDGSYRSDDSASETKSLNHQKRTEPPSGNAGGTTKRKYRRHPKPDENAPERPASAYVIFSNQMRESLKGQELSFTEIAKLVGERWQTLSPNSREACERQAAAAKEKYYAELAEYKKTPEYAQYQEYLAEFRAKHNQQQSGQPSQNRYSSSVPQLTPLQQGKRSKVEPENSHNARSNGYDVFDKSARRRVSDAYFNQPALVHHRSGSSPPTGPPRTGGRVLGSESTSPATYSFSGINSPRMAGQYSPMSASPTSASAFREPEFSHPSTSTQSTDSRERLQDTPFSSNYGLGFPHSNSSAATPSTSSIYSGLSERDLPSRRINRETSSIPSLVHEDTNTTNQSSESGSYLTNNSNSSSNHHNTPYTGSLLPLADAQKAHRLLPQPIPSSLSMAPSPLDQRSVLPPQPPTKFPTAQPPGPDPRQASSLAVLLRAGEMARDRDADPTGGKDNSP</sequence>
<dbReference type="Gene3D" id="1.10.150.50">
    <property type="entry name" value="Transcription Factor, Ets-1"/>
    <property type="match status" value="1"/>
</dbReference>
<feature type="region of interest" description="Disordered" evidence="4">
    <location>
        <begin position="69"/>
        <end position="133"/>
    </location>
</feature>
<feature type="compositionally biased region" description="Pro residues" evidence="4">
    <location>
        <begin position="481"/>
        <end position="497"/>
    </location>
</feature>
<evidence type="ECO:0000256" key="1">
    <source>
        <dbReference type="ARBA" id="ARBA00023125"/>
    </source>
</evidence>
<feature type="compositionally biased region" description="Low complexity" evidence="4">
    <location>
        <begin position="284"/>
        <end position="296"/>
    </location>
</feature>
<feature type="region of interest" description="Disordered" evidence="4">
    <location>
        <begin position="212"/>
        <end position="261"/>
    </location>
</feature>
<keyword evidence="1 3" id="KW-0238">DNA-binding</keyword>
<dbReference type="InterPro" id="IPR051965">
    <property type="entry name" value="ChromReg_NeuronalGeneExpr"/>
</dbReference>
<feature type="region of interest" description="Disordered" evidence="4">
    <location>
        <begin position="277"/>
        <end position="445"/>
    </location>
</feature>
<dbReference type="Proteomes" id="UP000774617">
    <property type="component" value="Unassembled WGS sequence"/>
</dbReference>
<dbReference type="InterPro" id="IPR009071">
    <property type="entry name" value="HMG_box_dom"/>
</dbReference>
<dbReference type="SMART" id="SM00454">
    <property type="entry name" value="SAM"/>
    <property type="match status" value="1"/>
</dbReference>
<keyword evidence="7" id="KW-1185">Reference proteome</keyword>
<feature type="compositionally biased region" description="Low complexity" evidence="4">
    <location>
        <begin position="373"/>
        <end position="387"/>
    </location>
</feature>
<evidence type="ECO:0000259" key="5">
    <source>
        <dbReference type="PROSITE" id="PS50118"/>
    </source>
</evidence>
<dbReference type="Pfam" id="PF00536">
    <property type="entry name" value="SAM_1"/>
    <property type="match status" value="1"/>
</dbReference>
<feature type="compositionally biased region" description="Polar residues" evidence="4">
    <location>
        <begin position="415"/>
        <end position="428"/>
    </location>
</feature>
<dbReference type="SUPFAM" id="SSF47095">
    <property type="entry name" value="HMG-box"/>
    <property type="match status" value="1"/>
</dbReference>
<feature type="compositionally biased region" description="Low complexity" evidence="4">
    <location>
        <begin position="429"/>
        <end position="439"/>
    </location>
</feature>
<evidence type="ECO:0000256" key="4">
    <source>
        <dbReference type="SAM" id="MobiDB-lite"/>
    </source>
</evidence>
<evidence type="ECO:0000313" key="7">
    <source>
        <dbReference type="Proteomes" id="UP000774617"/>
    </source>
</evidence>
<organism evidence="6 7">
    <name type="scientific">Macrophomina phaseolina</name>
    <dbReference type="NCBI Taxonomy" id="35725"/>
    <lineage>
        <taxon>Eukaryota</taxon>
        <taxon>Fungi</taxon>
        <taxon>Dikarya</taxon>
        <taxon>Ascomycota</taxon>
        <taxon>Pezizomycotina</taxon>
        <taxon>Dothideomycetes</taxon>
        <taxon>Dothideomycetes incertae sedis</taxon>
        <taxon>Botryosphaeriales</taxon>
        <taxon>Botryosphaeriaceae</taxon>
        <taxon>Macrophomina</taxon>
    </lineage>
</organism>
<feature type="domain" description="HMG box" evidence="5">
    <location>
        <begin position="128"/>
        <end position="194"/>
    </location>
</feature>
<dbReference type="PANTHER" id="PTHR46040:SF3">
    <property type="entry name" value="HIGH MOBILITY GROUP PROTEIN 2"/>
    <property type="match status" value="1"/>
</dbReference>
<dbReference type="InterPro" id="IPR013761">
    <property type="entry name" value="SAM/pointed_sf"/>
</dbReference>
<dbReference type="EMBL" id="JAGTJR010000003">
    <property type="protein sequence ID" value="KAH7062288.1"/>
    <property type="molecule type" value="Genomic_DNA"/>
</dbReference>
<accession>A0ABQ8GT74</accession>
<gene>
    <name evidence="6" type="ORF">B0J12DRAFT_233185</name>
</gene>
<evidence type="ECO:0000313" key="6">
    <source>
        <dbReference type="EMBL" id="KAH7062288.1"/>
    </source>
</evidence>
<protein>
    <recommendedName>
        <fullName evidence="5">HMG box domain-containing protein</fullName>
    </recommendedName>
</protein>
<comment type="caution">
    <text evidence="6">The sequence shown here is derived from an EMBL/GenBank/DDBJ whole genome shotgun (WGS) entry which is preliminary data.</text>
</comment>
<proteinExistence type="predicted"/>
<feature type="DNA-binding region" description="HMG box" evidence="3">
    <location>
        <begin position="128"/>
        <end position="194"/>
    </location>
</feature>
<dbReference type="Pfam" id="PF00505">
    <property type="entry name" value="HMG_box"/>
    <property type="match status" value="1"/>
</dbReference>
<name>A0ABQ8GT74_9PEZI</name>
<dbReference type="SUPFAM" id="SSF47769">
    <property type="entry name" value="SAM/Pointed domain"/>
    <property type="match status" value="1"/>
</dbReference>
<dbReference type="PANTHER" id="PTHR46040">
    <property type="entry name" value="HIGH MOBILITY GROUP PROTEIN 2"/>
    <property type="match status" value="1"/>
</dbReference>
<dbReference type="SMART" id="SM00398">
    <property type="entry name" value="HMG"/>
    <property type="match status" value="1"/>
</dbReference>
<dbReference type="InterPro" id="IPR001660">
    <property type="entry name" value="SAM"/>
</dbReference>
<dbReference type="InterPro" id="IPR036910">
    <property type="entry name" value="HMG_box_dom_sf"/>
</dbReference>
<feature type="compositionally biased region" description="Polar residues" evidence="4">
    <location>
        <begin position="301"/>
        <end position="315"/>
    </location>
</feature>
<reference evidence="6 7" key="1">
    <citation type="journal article" date="2021" name="Nat. Commun.">
        <title>Genetic determinants of endophytism in the Arabidopsis root mycobiome.</title>
        <authorList>
            <person name="Mesny F."/>
            <person name="Miyauchi S."/>
            <person name="Thiergart T."/>
            <person name="Pickel B."/>
            <person name="Atanasova L."/>
            <person name="Karlsson M."/>
            <person name="Huettel B."/>
            <person name="Barry K.W."/>
            <person name="Haridas S."/>
            <person name="Chen C."/>
            <person name="Bauer D."/>
            <person name="Andreopoulos W."/>
            <person name="Pangilinan J."/>
            <person name="LaButti K."/>
            <person name="Riley R."/>
            <person name="Lipzen A."/>
            <person name="Clum A."/>
            <person name="Drula E."/>
            <person name="Henrissat B."/>
            <person name="Kohler A."/>
            <person name="Grigoriev I.V."/>
            <person name="Martin F.M."/>
            <person name="Hacquard S."/>
        </authorList>
    </citation>
    <scope>NUCLEOTIDE SEQUENCE [LARGE SCALE GENOMIC DNA]</scope>
    <source>
        <strain evidence="6 7">MPI-SDFR-AT-0080</strain>
    </source>
</reference>
<feature type="compositionally biased region" description="Basic and acidic residues" evidence="4">
    <location>
        <begin position="390"/>
        <end position="401"/>
    </location>
</feature>
<keyword evidence="2 3" id="KW-0539">Nucleus</keyword>
<feature type="compositionally biased region" description="Polar residues" evidence="4">
    <location>
        <begin position="214"/>
        <end position="239"/>
    </location>
</feature>
<evidence type="ECO:0000256" key="2">
    <source>
        <dbReference type="ARBA" id="ARBA00023242"/>
    </source>
</evidence>
<evidence type="ECO:0000256" key="3">
    <source>
        <dbReference type="PROSITE-ProRule" id="PRU00267"/>
    </source>
</evidence>